<evidence type="ECO:0000313" key="2">
    <source>
        <dbReference type="EnsemblMetazoa" id="Aqu2.1.15482_001"/>
    </source>
</evidence>
<protein>
    <submittedName>
        <fullName evidence="2">Uncharacterized protein</fullName>
    </submittedName>
</protein>
<feature type="compositionally biased region" description="Basic and acidic residues" evidence="1">
    <location>
        <begin position="36"/>
        <end position="47"/>
    </location>
</feature>
<reference evidence="2" key="1">
    <citation type="submission" date="2017-05" db="UniProtKB">
        <authorList>
            <consortium name="EnsemblMetazoa"/>
        </authorList>
    </citation>
    <scope>IDENTIFICATION</scope>
</reference>
<dbReference type="EnsemblMetazoa" id="Aqu2.1.15482_001">
    <property type="protein sequence ID" value="Aqu2.1.15482_001"/>
    <property type="gene ID" value="Aqu2.1.15482"/>
</dbReference>
<proteinExistence type="predicted"/>
<sequence length="99" mass="11126">MNDAVDIKTLGGGVLSPLSSPLTDRPDLPPLPSTRADIKNDTHPPPVEKWRRSTLIVYWKSTLDEAKSRRSLKSYPKRIILIRHAESEGNIDNSICNYT</sequence>
<feature type="region of interest" description="Disordered" evidence="1">
    <location>
        <begin position="1"/>
        <end position="47"/>
    </location>
</feature>
<name>A0A1X7TKP9_AMPQE</name>
<accession>A0A1X7TKP9</accession>
<dbReference type="InParanoid" id="A0A1X7TKP9"/>
<evidence type="ECO:0000256" key="1">
    <source>
        <dbReference type="SAM" id="MobiDB-lite"/>
    </source>
</evidence>
<organism evidence="2">
    <name type="scientific">Amphimedon queenslandica</name>
    <name type="common">Sponge</name>
    <dbReference type="NCBI Taxonomy" id="400682"/>
    <lineage>
        <taxon>Eukaryota</taxon>
        <taxon>Metazoa</taxon>
        <taxon>Porifera</taxon>
        <taxon>Demospongiae</taxon>
        <taxon>Heteroscleromorpha</taxon>
        <taxon>Haplosclerida</taxon>
        <taxon>Niphatidae</taxon>
        <taxon>Amphimedon</taxon>
    </lineage>
</organism>
<dbReference type="AlphaFoldDB" id="A0A1X7TKP9"/>